<sequence>MTPRFNFLLVLIVYGLVSRVRTGFINSELAEELAATSRPVPIHDQGFASGSRLKSAFLNLRAKFLRTKTSQRWIHTFATESDPTGQTGGFSLPNEDAVVRYSSNSPMVRSTEEKMGMYTNPGLWKKWRRMKLAEKEARARARIPASSKSVEGSAKAMRWWKDVDGAARDRGITKPEIEEIRDTADWAVRMDEPSMRTFRFATRNGQRRLP</sequence>
<reference evidence="2 3" key="1">
    <citation type="journal article" date="2006" name="Nature">
        <title>Insights from the genome of the biotrophic fungal plant pathogen Ustilago maydis.</title>
        <authorList>
            <person name="Kamper J."/>
            <person name="Kahmann R."/>
            <person name="Bolker M."/>
            <person name="Ma L.J."/>
            <person name="Brefort T."/>
            <person name="Saville B.J."/>
            <person name="Banuett F."/>
            <person name="Kronstad J.W."/>
            <person name="Gold S.E."/>
            <person name="Muller O."/>
            <person name="Perlin M.H."/>
            <person name="Wosten H.A."/>
            <person name="de Vries R."/>
            <person name="Ruiz-Herrera J."/>
            <person name="Reynaga-Pena C.G."/>
            <person name="Snetselaar K."/>
            <person name="McCann M."/>
            <person name="Perez-Martin J."/>
            <person name="Feldbrugge M."/>
            <person name="Basse C.W."/>
            <person name="Steinberg G."/>
            <person name="Ibeas J.I."/>
            <person name="Holloman W."/>
            <person name="Guzman P."/>
            <person name="Farman M."/>
            <person name="Stajich J.E."/>
            <person name="Sentandreu R."/>
            <person name="Gonzalez-Prieto J.M."/>
            <person name="Kennell J.C."/>
            <person name="Molina L."/>
            <person name="Schirawski J."/>
            <person name="Mendoza-Mendoza A."/>
            <person name="Greilinger D."/>
            <person name="Munch K."/>
            <person name="Rossel N."/>
            <person name="Scherer M."/>
            <person name="Vranes M."/>
            <person name="Ladendorf O."/>
            <person name="Vincon V."/>
            <person name="Fuchs U."/>
            <person name="Sandrock B."/>
            <person name="Meng S."/>
            <person name="Ho E.C."/>
            <person name="Cahill M.J."/>
            <person name="Boyce K.J."/>
            <person name="Klose J."/>
            <person name="Klosterman S.J."/>
            <person name="Deelstra H.J."/>
            <person name="Ortiz-Castellanos L."/>
            <person name="Li W."/>
            <person name="Sanchez-Alonso P."/>
            <person name="Schreier P.H."/>
            <person name="Hauser-Hahn I."/>
            <person name="Vaupel M."/>
            <person name="Koopmann E."/>
            <person name="Friedrich G."/>
            <person name="Voss H."/>
            <person name="Schluter T."/>
            <person name="Margolis J."/>
            <person name="Platt D."/>
            <person name="Swimmer C."/>
            <person name="Gnirke A."/>
            <person name="Chen F."/>
            <person name="Vysotskaia V."/>
            <person name="Mannhaupt G."/>
            <person name="Guldener U."/>
            <person name="Munsterkotter M."/>
            <person name="Haase D."/>
            <person name="Oesterheld M."/>
            <person name="Mewes H.W."/>
            <person name="Mauceli E.W."/>
            <person name="DeCaprio D."/>
            <person name="Wade C.M."/>
            <person name="Butler J."/>
            <person name="Young S."/>
            <person name="Jaffe D.B."/>
            <person name="Calvo S."/>
            <person name="Nusbaum C."/>
            <person name="Galagan J."/>
            <person name="Birren B.W."/>
        </authorList>
    </citation>
    <scope>NUCLEOTIDE SEQUENCE [LARGE SCALE GENOMIC DNA]</scope>
    <source>
        <strain evidence="3">DSM 14603 / FGSC 9021 / UM521</strain>
    </source>
</reference>
<dbReference type="Proteomes" id="UP000000561">
    <property type="component" value="Chromosome 5"/>
</dbReference>
<keyword evidence="3" id="KW-1185">Reference proteome</keyword>
<gene>
    <name evidence="2" type="ORF">UMAG_02192</name>
</gene>
<dbReference type="GeneID" id="23562997"/>
<dbReference type="InParanoid" id="A0A0D1E5L9"/>
<dbReference type="KEGG" id="uma:UMAG_02192"/>
<organism evidence="2 3">
    <name type="scientific">Mycosarcoma maydis</name>
    <name type="common">Corn smut fungus</name>
    <name type="synonym">Ustilago maydis</name>
    <dbReference type="NCBI Taxonomy" id="5270"/>
    <lineage>
        <taxon>Eukaryota</taxon>
        <taxon>Fungi</taxon>
        <taxon>Dikarya</taxon>
        <taxon>Basidiomycota</taxon>
        <taxon>Ustilaginomycotina</taxon>
        <taxon>Ustilaginomycetes</taxon>
        <taxon>Ustilaginales</taxon>
        <taxon>Ustilaginaceae</taxon>
        <taxon>Mycosarcoma</taxon>
    </lineage>
</organism>
<protein>
    <submittedName>
        <fullName evidence="2">Uncharacterized protein</fullName>
    </submittedName>
</protein>
<feature type="chain" id="PRO_5002229607" evidence="1">
    <location>
        <begin position="23"/>
        <end position="210"/>
    </location>
</feature>
<name>A0A0D1E5L9_MYCMD</name>
<evidence type="ECO:0000313" key="3">
    <source>
        <dbReference type="Proteomes" id="UP000000561"/>
    </source>
</evidence>
<dbReference type="eggNOG" id="ENOG502TKQY">
    <property type="taxonomic scope" value="Eukaryota"/>
</dbReference>
<dbReference type="RefSeq" id="XP_011388538.1">
    <property type="nucleotide sequence ID" value="XM_011390236.1"/>
</dbReference>
<evidence type="ECO:0000256" key="1">
    <source>
        <dbReference type="SAM" id="SignalP"/>
    </source>
</evidence>
<accession>A0A0D1E5L9</accession>
<dbReference type="EMBL" id="CM003144">
    <property type="protein sequence ID" value="KIS69660.1"/>
    <property type="molecule type" value="Genomic_DNA"/>
</dbReference>
<feature type="signal peptide" evidence="1">
    <location>
        <begin position="1"/>
        <end position="22"/>
    </location>
</feature>
<dbReference type="VEuPathDB" id="FungiDB:UMAG_02192"/>
<dbReference type="OrthoDB" id="10656476at2759"/>
<evidence type="ECO:0000313" key="2">
    <source>
        <dbReference type="EMBL" id="KIS69660.1"/>
    </source>
</evidence>
<keyword evidence="1" id="KW-0732">Signal</keyword>
<proteinExistence type="predicted"/>
<dbReference type="AlphaFoldDB" id="A0A0D1E5L9"/>